<dbReference type="EMBL" id="VLTJ01000001">
    <property type="protein sequence ID" value="TSH99174.1"/>
    <property type="molecule type" value="Genomic_DNA"/>
</dbReference>
<evidence type="ECO:0000313" key="2">
    <source>
        <dbReference type="EMBL" id="TSH99174.1"/>
    </source>
</evidence>
<evidence type="ECO:0000259" key="1">
    <source>
        <dbReference type="PROSITE" id="PS51677"/>
    </source>
</evidence>
<feature type="domain" description="NodB homology" evidence="1">
    <location>
        <begin position="67"/>
        <end position="285"/>
    </location>
</feature>
<gene>
    <name evidence="2" type="ORF">FOZ76_00095</name>
</gene>
<dbReference type="PANTHER" id="PTHR43123:SF1">
    <property type="entry name" value="POLYSACCHARIDE DEACETYLASE-RELATED"/>
    <property type="match status" value="1"/>
</dbReference>
<accession>A0A556B1Z1</accession>
<organism evidence="2 3">
    <name type="scientific">Verticiella sediminum</name>
    <dbReference type="NCBI Taxonomy" id="1247510"/>
    <lineage>
        <taxon>Bacteria</taxon>
        <taxon>Pseudomonadati</taxon>
        <taxon>Pseudomonadota</taxon>
        <taxon>Betaproteobacteria</taxon>
        <taxon>Burkholderiales</taxon>
        <taxon>Alcaligenaceae</taxon>
        <taxon>Verticiella</taxon>
    </lineage>
</organism>
<dbReference type="Gene3D" id="3.20.20.370">
    <property type="entry name" value="Glycoside hydrolase/deacetylase"/>
    <property type="match status" value="1"/>
</dbReference>
<dbReference type="GO" id="GO:0016810">
    <property type="term" value="F:hydrolase activity, acting on carbon-nitrogen (but not peptide) bonds"/>
    <property type="evidence" value="ECO:0007669"/>
    <property type="project" value="InterPro"/>
</dbReference>
<dbReference type="SUPFAM" id="SSF88713">
    <property type="entry name" value="Glycoside hydrolase/deacetylase"/>
    <property type="match status" value="1"/>
</dbReference>
<dbReference type="OrthoDB" id="9787041at2"/>
<keyword evidence="3" id="KW-1185">Reference proteome</keyword>
<sequence>MNECPMQRDFLGYGEAQPDMRWPGGAGLAVSFVLNVEEGAEFALSAGDERNEGCHEVNHEVLGAPDLCMESHFEYGARVGYGRITRLLADAGVALTLNACGRALEATPWIAQDAARRGFEICCHGWRWESHAGLAEAEERERIARAVGAITRLSGRAPVGWHTKSSASVNTRRLLKEHGGFLYDSDAYNDDLPYYVQVDGEPRLVLPYAFDTNDMNFFDSHAFAKGSDFAEYCGDAFDWLLAESRQAPRMMSIGLHTRIIGRAGRIGGLRDLVARIVGAEGVWLATREQIARHWLAHVPPKAYR</sequence>
<dbReference type="Pfam" id="PF01522">
    <property type="entry name" value="Polysacc_deac_1"/>
    <property type="match status" value="1"/>
</dbReference>
<proteinExistence type="predicted"/>
<dbReference type="InterPro" id="IPR011330">
    <property type="entry name" value="Glyco_hydro/deAcase_b/a-brl"/>
</dbReference>
<dbReference type="AlphaFoldDB" id="A0A556B1Z1"/>
<dbReference type="PROSITE" id="PS51677">
    <property type="entry name" value="NODB"/>
    <property type="match status" value="1"/>
</dbReference>
<name>A0A556B1Z1_9BURK</name>
<dbReference type="PANTHER" id="PTHR43123">
    <property type="entry name" value="POLYSACCHARIDE DEACETYLASE-RELATED"/>
    <property type="match status" value="1"/>
</dbReference>
<evidence type="ECO:0000313" key="3">
    <source>
        <dbReference type="Proteomes" id="UP000318405"/>
    </source>
</evidence>
<comment type="caution">
    <text evidence="2">The sequence shown here is derived from an EMBL/GenBank/DDBJ whole genome shotgun (WGS) entry which is preliminary data.</text>
</comment>
<reference evidence="2 3" key="1">
    <citation type="submission" date="2019-07" db="EMBL/GenBank/DDBJ databases">
        <title>Qingshengfaniella alkalisoli gen. nov., sp. nov., isolated from saline soil.</title>
        <authorList>
            <person name="Xu L."/>
            <person name="Huang X.-X."/>
            <person name="Sun J.-Q."/>
        </authorList>
    </citation>
    <scope>NUCLEOTIDE SEQUENCE [LARGE SCALE GENOMIC DNA]</scope>
    <source>
        <strain evidence="2 3">DSM 27279</strain>
    </source>
</reference>
<protein>
    <submittedName>
        <fullName evidence="2">Polysaccharide deacetylase family protein</fullName>
    </submittedName>
</protein>
<dbReference type="InterPro" id="IPR002509">
    <property type="entry name" value="NODB_dom"/>
</dbReference>
<dbReference type="Proteomes" id="UP000318405">
    <property type="component" value="Unassembled WGS sequence"/>
</dbReference>
<dbReference type="GO" id="GO:0005975">
    <property type="term" value="P:carbohydrate metabolic process"/>
    <property type="evidence" value="ECO:0007669"/>
    <property type="project" value="InterPro"/>
</dbReference>